<gene>
    <name evidence="2" type="ORF">AK812_SmicGene387</name>
</gene>
<comment type="caution">
    <text evidence="2">The sequence shown here is derived from an EMBL/GenBank/DDBJ whole genome shotgun (WGS) entry which is preliminary data.</text>
</comment>
<sequence length="250" mass="26467">MALLFKSFGVAALGWLIGGAVAEEGSLRGIASNEKRAVELEGANMEQSLTAQNGQETDPEGPQSDLNETSQLQNLSQNLSQLQCSPKGCAVDVIQYQQQHPGAAYAAKAAQAGAAAALNTLQAVLDGAELLPLPGAVAFLWMGAALNVFFPQAGGLPTNPCTYATTDWGKCVWQEIKPFVQFFVQQQLNELLAFRSFLVELGLECSARREKSAKGGADLHTGECLGALMPRVGGPLKMTRVGTCRPDSQT</sequence>
<dbReference type="EMBL" id="LSRX01000004">
    <property type="protein sequence ID" value="OLQ15343.1"/>
    <property type="molecule type" value="Genomic_DNA"/>
</dbReference>
<feature type="chain" id="PRO_5012864558" evidence="1">
    <location>
        <begin position="23"/>
        <end position="250"/>
    </location>
</feature>
<organism evidence="2 3">
    <name type="scientific">Symbiodinium microadriaticum</name>
    <name type="common">Dinoflagellate</name>
    <name type="synonym">Zooxanthella microadriatica</name>
    <dbReference type="NCBI Taxonomy" id="2951"/>
    <lineage>
        <taxon>Eukaryota</taxon>
        <taxon>Sar</taxon>
        <taxon>Alveolata</taxon>
        <taxon>Dinophyceae</taxon>
        <taxon>Suessiales</taxon>
        <taxon>Symbiodiniaceae</taxon>
        <taxon>Symbiodinium</taxon>
    </lineage>
</organism>
<dbReference type="Proteomes" id="UP000186817">
    <property type="component" value="Unassembled WGS sequence"/>
</dbReference>
<reference evidence="2 3" key="1">
    <citation type="submission" date="2016-02" db="EMBL/GenBank/DDBJ databases">
        <title>Genome analysis of coral dinoflagellate symbionts highlights evolutionary adaptations to a symbiotic lifestyle.</title>
        <authorList>
            <person name="Aranda M."/>
            <person name="Li Y."/>
            <person name="Liew Y.J."/>
            <person name="Baumgarten S."/>
            <person name="Simakov O."/>
            <person name="Wilson M."/>
            <person name="Piel J."/>
            <person name="Ashoor H."/>
            <person name="Bougouffa S."/>
            <person name="Bajic V.B."/>
            <person name="Ryu T."/>
            <person name="Ravasi T."/>
            <person name="Bayer T."/>
            <person name="Micklem G."/>
            <person name="Kim H."/>
            <person name="Bhak J."/>
            <person name="Lajeunesse T.C."/>
            <person name="Voolstra C.R."/>
        </authorList>
    </citation>
    <scope>NUCLEOTIDE SEQUENCE [LARGE SCALE GENOMIC DNA]</scope>
    <source>
        <strain evidence="2 3">CCMP2467</strain>
    </source>
</reference>
<keyword evidence="1" id="KW-0732">Signal</keyword>
<keyword evidence="3" id="KW-1185">Reference proteome</keyword>
<dbReference type="OrthoDB" id="441497at2759"/>
<name>A0A1Q9F6N9_SYMMI</name>
<dbReference type="AlphaFoldDB" id="A0A1Q9F6N9"/>
<proteinExistence type="predicted"/>
<feature type="signal peptide" evidence="1">
    <location>
        <begin position="1"/>
        <end position="22"/>
    </location>
</feature>
<evidence type="ECO:0000313" key="3">
    <source>
        <dbReference type="Proteomes" id="UP000186817"/>
    </source>
</evidence>
<evidence type="ECO:0000256" key="1">
    <source>
        <dbReference type="SAM" id="SignalP"/>
    </source>
</evidence>
<evidence type="ECO:0000313" key="2">
    <source>
        <dbReference type="EMBL" id="OLQ15343.1"/>
    </source>
</evidence>
<accession>A0A1Q9F6N9</accession>
<protein>
    <submittedName>
        <fullName evidence="2">Uncharacterized protein</fullName>
    </submittedName>
</protein>